<dbReference type="EMBL" id="JANBPU010000028">
    <property type="protein sequence ID" value="KAJ1919359.1"/>
    <property type="molecule type" value="Genomic_DNA"/>
</dbReference>
<feature type="region of interest" description="Disordered" evidence="2">
    <location>
        <begin position="1810"/>
        <end position="1829"/>
    </location>
</feature>
<feature type="transmembrane region" description="Helical" evidence="3">
    <location>
        <begin position="710"/>
        <end position="734"/>
    </location>
</feature>
<protein>
    <submittedName>
        <fullName evidence="4">Uncharacterized protein</fullName>
    </submittedName>
</protein>
<accession>A0A9W7ZZG2</accession>
<feature type="compositionally biased region" description="Low complexity" evidence="2">
    <location>
        <begin position="1664"/>
        <end position="1673"/>
    </location>
</feature>
<feature type="region of interest" description="Disordered" evidence="2">
    <location>
        <begin position="1615"/>
        <end position="1673"/>
    </location>
</feature>
<dbReference type="Proteomes" id="UP001150538">
    <property type="component" value="Unassembled WGS sequence"/>
</dbReference>
<feature type="coiled-coil region" evidence="1">
    <location>
        <begin position="1310"/>
        <end position="1337"/>
    </location>
</feature>
<feature type="transmembrane region" description="Helical" evidence="3">
    <location>
        <begin position="2387"/>
        <end position="2408"/>
    </location>
</feature>
<keyword evidence="3" id="KW-1133">Transmembrane helix</keyword>
<keyword evidence="3" id="KW-0472">Membrane</keyword>
<evidence type="ECO:0000313" key="5">
    <source>
        <dbReference type="Proteomes" id="UP001150538"/>
    </source>
</evidence>
<feature type="transmembrane region" description="Helical" evidence="3">
    <location>
        <begin position="2414"/>
        <end position="2439"/>
    </location>
</feature>
<feature type="transmembrane region" description="Helical" evidence="3">
    <location>
        <begin position="58"/>
        <end position="78"/>
    </location>
</feature>
<evidence type="ECO:0000256" key="2">
    <source>
        <dbReference type="SAM" id="MobiDB-lite"/>
    </source>
</evidence>
<name>A0A9W7ZZG2_9FUNG</name>
<dbReference type="OrthoDB" id="5596588at2759"/>
<feature type="compositionally biased region" description="Polar residues" evidence="2">
    <location>
        <begin position="27"/>
        <end position="38"/>
    </location>
</feature>
<evidence type="ECO:0000313" key="4">
    <source>
        <dbReference type="EMBL" id="KAJ1919359.1"/>
    </source>
</evidence>
<feature type="transmembrane region" description="Helical" evidence="3">
    <location>
        <begin position="670"/>
        <end position="689"/>
    </location>
</feature>
<keyword evidence="3" id="KW-0812">Transmembrane</keyword>
<feature type="region of interest" description="Disordered" evidence="2">
    <location>
        <begin position="961"/>
        <end position="1044"/>
    </location>
</feature>
<feature type="compositionally biased region" description="Acidic residues" evidence="2">
    <location>
        <begin position="962"/>
        <end position="977"/>
    </location>
</feature>
<evidence type="ECO:0000256" key="1">
    <source>
        <dbReference type="SAM" id="Coils"/>
    </source>
</evidence>
<comment type="caution">
    <text evidence="4">The sequence shown here is derived from an EMBL/GenBank/DDBJ whole genome shotgun (WGS) entry which is preliminary data.</text>
</comment>
<feature type="transmembrane region" description="Helical" evidence="3">
    <location>
        <begin position="1403"/>
        <end position="1423"/>
    </location>
</feature>
<feature type="region of interest" description="Disordered" evidence="2">
    <location>
        <begin position="1070"/>
        <end position="1131"/>
    </location>
</feature>
<feature type="transmembrane region" description="Helical" evidence="3">
    <location>
        <begin position="246"/>
        <end position="265"/>
    </location>
</feature>
<sequence>MGRNSPATQNSKRSSTKATSAIEDNAYLQSRPLTNDNGNALETMNHLKRTNYHGRNPWYLTSSFVLMLLLAVIIPPYIVDANKQSDTPISKSQGEQVDYSLGIIGCNTSPKIQISISTPCNCIINSSGSLLSSSNPKNHLPTICIIEKTPKSHSLHTTTIDKSSSALWNMLPAYYSIMNFSDLFDKIAALIPTKHSFPGFIKTSDQSGSIPHLDLDGAETHNNNKENESYPVSDPTQREFYLKVREHILCILIYFAVLVLCYSYVVQSQSSTHRRIQRMWRKAWSYINSFQRSSLNAYSNNTIRTITRGDSFEYGDLGTTINSSTNTLASLNKDKESIVKNGQVSLRRSRSNSVDPLPLFDRSQVLKASSRFSSQESEKTVVADNSQDIDNPPNIPEHAAIEDFQKRPPISRAYSSTGRIESEYTNEIEGHIMVRPPASMSSPTNICKPVNMPYCEHNQNTDCVKITKQKRNRSQSFNGPNRVSEAALPLSTSGATMRYRNSNGAPHIIMSSRRPGPAGNGASGSRRSSISSFLEMTKQQQSSHQNTASNEALQLTHSKLPEYIKNQNIAPLHSVYWIQLVPRIVTAFGLTIAWMQFILLLPTIVMSSMMEQWTSSNSNSDNGSAKQSFSTLFVPRALTPSSTQNESTNAGYQESALDDFPGVLQRLWQYQANLSLFFILAILPFGWFFKASLFLKEGWWKRAREAMIRVLLLDIIVATAGFAISGQLSALSWFNTITTTTTTTTSGLSIGQDRDEKPPMWFTTFTAIVLSAPMRYTLHRWLYTICALPVLLFAAPMGFRALVDWIRISLPLSRSHKARVLKYWAHVNKELPKAERALFLAKEAWKDHVLAHIDKPQASIIDDSQCDPFNTRSSSNSNSSIYATPSTRSLRFISATNTITPFTQSLISSNNTATPRSLLQQGPRRPRHRRSNSTQSALGSPRLTTTATTYNNDTGVIIGLYDDNDNGDDDGEFDSYESIEGLRRPSSVQSLYQMTPRRSKRPPIPLFGQKPVTTTNNDKARGPKRSAEIPNESVDPTSKSRRRESFDANIFNPTTAGINHAGISPALLPYGSSGEPRLRNRQNSMFTRRRTSILSKQQLPDRFISNSNSLHTRKPSQQGPTNSGEDASSAGTNSFTSVLGKFVSPNNPLIKGIFSFELPETIIEEESEIMSNTKLAGAWPSHTFSDENVWKIQDNKTTNSGTGLFGNIAANSSAQLGTSNFFTANNGNNNDVFTTPFPMENDSIPNSQQMPELSRSSSRQSNIVETVSNVARNLSFRTGLWLFGQAAPNGRRESILESLRPQHQLKKEAELKEKRERQRLRRNIDKLKKRVITLKKQRLYLWKTGIIINDSDSDNSQAASRTPGKSSSAMTQYSKKLGRKNDTPNLFVRWSRLFWASPGWRTFAYYVLSALIALSSILLWIHVTAGALSSMFINTPELTRGHNYFLGYLNGNNHPRQQLHQPNPGDNQNIFINLIFGNNDDGAIPQNSYLRSFVWLKVVEYFKHILYLINISQMSSSDGNASGSVGNLTQNPQATRGRDSLYMIYMPFIVAGTQFAAAVLLYISTFSGLSSLSLKLYVITNTLDAIKSTPSKLKKWIKKSFDKFTTAATISENFEKSEDQSSSASDTNNAESDKENADMPTPLPMTPLNPNPTKKNKNGDDGGNDSSTNTSSNLKSPYTKLSIVAAAAVVDSARPIFSKRYPRLLALVVLALTWPAILRTVGIISEKAFMLTMMPLIEPILPSSILEWTGSHHLNQHQQQFVDPGARLAHSGNENGDTPIYKNFGAMDNIYDAINTKNWNRNLLLGNTNKPSTSQTLHTRASSTANTKTNSQPISLQSWKATIISSLTNIHKLPQNFYSLITSKSKTQSLVDQVILDPAADALAMAIHIANTAIPPVPYILFLRTMLQVSRFVWPKSTPYLAIVCWYIHPGSVFKSTSTMSTELLFDTTVMVNNPDPNLPNINDGDLETQMSNLIWTLSISMPINIFRSVYESTSDILSILNTRQATDYNLTEIQAQIHTKLTQLIDTFRQQNPSTSDGQTLSNRLTKIPNIMILTSTYGLLHILDHGYRFIRLYIIGRLIDPYIPQEIKLSILNGLTYISSYFAKTKSICNSLITMITSYTGDTQLLQQLKPVAYNLVSTSKFWLKKLGTKILIPSFHLLLVSWKWTMVNIQDIESLTSSPSTSMIMVTGNNGGIGNIELFRGPLVIYNYNDGDSSGQFRGIFSGLSSTSPNSNEFMMGLLSHNAAMITISTESPFSDNPDGATTKNQGQGPQKEVGGRYSYWLALKNIIKQGAQIPIDCSIPPSPSASTTSSLAHSLYCSSTQKNVPLPTLTSQALLFEPKCLEAMIQNGYPVPEQFYNHVVMMTSASAITGSTSLSLQNGFNSLHAAAITAAAAAHGGGVVSWWLWSPLDWILLIYRTIFVLCMTQAIISPILNWITLRFLVPSSNHSTTQTSGPTASATPLRNKLANRGSRLIGCTLSQLTKKPLGSTS</sequence>
<feature type="transmembrane region" description="Helical" evidence="3">
    <location>
        <begin position="584"/>
        <end position="605"/>
    </location>
</feature>
<feature type="transmembrane region" description="Helical" evidence="3">
    <location>
        <begin position="781"/>
        <end position="803"/>
    </location>
</feature>
<keyword evidence="1" id="KW-0175">Coiled coil</keyword>
<feature type="region of interest" description="Disordered" evidence="2">
    <location>
        <begin position="505"/>
        <end position="530"/>
    </location>
</feature>
<feature type="compositionally biased region" description="Polar residues" evidence="2">
    <location>
        <begin position="1081"/>
        <end position="1131"/>
    </location>
</feature>
<feature type="compositionally biased region" description="Polar residues" evidence="2">
    <location>
        <begin position="1"/>
        <end position="19"/>
    </location>
</feature>
<feature type="compositionally biased region" description="Basic and acidic residues" evidence="2">
    <location>
        <begin position="1018"/>
        <end position="1027"/>
    </location>
</feature>
<organism evidence="4 5">
    <name type="scientific">Mycoemilia scoparia</name>
    <dbReference type="NCBI Taxonomy" id="417184"/>
    <lineage>
        <taxon>Eukaryota</taxon>
        <taxon>Fungi</taxon>
        <taxon>Fungi incertae sedis</taxon>
        <taxon>Zoopagomycota</taxon>
        <taxon>Kickxellomycotina</taxon>
        <taxon>Kickxellomycetes</taxon>
        <taxon>Kickxellales</taxon>
        <taxon>Kickxellaceae</taxon>
        <taxon>Mycoemilia</taxon>
    </lineage>
</organism>
<reference evidence="4" key="1">
    <citation type="submission" date="2022-07" db="EMBL/GenBank/DDBJ databases">
        <title>Phylogenomic reconstructions and comparative analyses of Kickxellomycotina fungi.</title>
        <authorList>
            <person name="Reynolds N.K."/>
            <person name="Stajich J.E."/>
            <person name="Barry K."/>
            <person name="Grigoriev I.V."/>
            <person name="Crous P."/>
            <person name="Smith M.E."/>
        </authorList>
    </citation>
    <scope>NUCLEOTIDE SEQUENCE</scope>
    <source>
        <strain evidence="4">NBRC 100468</strain>
    </source>
</reference>
<feature type="region of interest" description="Disordered" evidence="2">
    <location>
        <begin position="1"/>
        <end position="38"/>
    </location>
</feature>
<feature type="region of interest" description="Disordered" evidence="2">
    <location>
        <begin position="1353"/>
        <end position="1375"/>
    </location>
</feature>
<feature type="compositionally biased region" description="Pro residues" evidence="2">
    <location>
        <begin position="1641"/>
        <end position="1650"/>
    </location>
</feature>
<feature type="compositionally biased region" description="Polar residues" evidence="2">
    <location>
        <begin position="906"/>
        <end position="920"/>
    </location>
</feature>
<feature type="region of interest" description="Disordered" evidence="2">
    <location>
        <begin position="906"/>
        <end position="948"/>
    </location>
</feature>
<feature type="transmembrane region" description="Helical" evidence="3">
    <location>
        <begin position="1542"/>
        <end position="1563"/>
    </location>
</feature>
<gene>
    <name evidence="4" type="ORF">H4219_002047</name>
</gene>
<feature type="region of interest" description="Disordered" evidence="2">
    <location>
        <begin position="2255"/>
        <end position="2275"/>
    </location>
</feature>
<feature type="compositionally biased region" description="Polar residues" evidence="2">
    <location>
        <begin position="1357"/>
        <end position="1374"/>
    </location>
</feature>
<evidence type="ECO:0000256" key="3">
    <source>
        <dbReference type="SAM" id="Phobius"/>
    </source>
</evidence>
<keyword evidence="5" id="KW-1185">Reference proteome</keyword>
<feature type="compositionally biased region" description="Polar residues" evidence="2">
    <location>
        <begin position="1620"/>
        <end position="1630"/>
    </location>
</feature>
<feature type="compositionally biased region" description="Polar residues" evidence="2">
    <location>
        <begin position="2255"/>
        <end position="2272"/>
    </location>
</feature>
<proteinExistence type="predicted"/>
<feature type="region of interest" description="Disordered" evidence="2">
    <location>
        <begin position="370"/>
        <end position="393"/>
    </location>
</feature>